<evidence type="ECO:0000256" key="1">
    <source>
        <dbReference type="SAM" id="Phobius"/>
    </source>
</evidence>
<reference evidence="3" key="1">
    <citation type="journal article" date="2019" name="Int. J. Syst. Evol. Microbiol.">
        <title>The Global Catalogue of Microorganisms (GCM) 10K type strain sequencing project: providing services to taxonomists for standard genome sequencing and annotation.</title>
        <authorList>
            <consortium name="The Broad Institute Genomics Platform"/>
            <consortium name="The Broad Institute Genome Sequencing Center for Infectious Disease"/>
            <person name="Wu L."/>
            <person name="Ma J."/>
        </authorList>
    </citation>
    <scope>NUCLEOTIDE SEQUENCE [LARGE SCALE GENOMIC DNA]</scope>
    <source>
        <strain evidence="3">JCM 14559</strain>
    </source>
</reference>
<keyword evidence="1" id="KW-0472">Membrane</keyword>
<keyword evidence="1" id="KW-1133">Transmembrane helix</keyword>
<evidence type="ECO:0000313" key="3">
    <source>
        <dbReference type="Proteomes" id="UP001500897"/>
    </source>
</evidence>
<gene>
    <name evidence="2" type="ORF">GCM10009759_61320</name>
</gene>
<keyword evidence="1" id="KW-0812">Transmembrane</keyword>
<keyword evidence="3" id="KW-1185">Reference proteome</keyword>
<feature type="transmembrane region" description="Helical" evidence="1">
    <location>
        <begin position="57"/>
        <end position="76"/>
    </location>
</feature>
<proteinExistence type="predicted"/>
<evidence type="ECO:0000313" key="2">
    <source>
        <dbReference type="EMBL" id="GAA2116044.1"/>
    </source>
</evidence>
<sequence>MRIALPHPEGVPVAGLLVLSLLALLMCAEIVLRGSGSRWEYLTPAGLAPVGLGIRLGNPPLILAGCAVMAVGLGLGNRLRRRGPRKPDVRHLLDRRR</sequence>
<accession>A0ABP5JCE4</accession>
<dbReference type="EMBL" id="BAAANS010000053">
    <property type="protein sequence ID" value="GAA2116044.1"/>
    <property type="molecule type" value="Genomic_DNA"/>
</dbReference>
<comment type="caution">
    <text evidence="2">The sequence shown here is derived from an EMBL/GenBank/DDBJ whole genome shotgun (WGS) entry which is preliminary data.</text>
</comment>
<dbReference type="Proteomes" id="UP001500897">
    <property type="component" value="Unassembled WGS sequence"/>
</dbReference>
<organism evidence="2 3">
    <name type="scientific">Kitasatospora saccharophila</name>
    <dbReference type="NCBI Taxonomy" id="407973"/>
    <lineage>
        <taxon>Bacteria</taxon>
        <taxon>Bacillati</taxon>
        <taxon>Actinomycetota</taxon>
        <taxon>Actinomycetes</taxon>
        <taxon>Kitasatosporales</taxon>
        <taxon>Streptomycetaceae</taxon>
        <taxon>Kitasatospora</taxon>
    </lineage>
</organism>
<dbReference type="RefSeq" id="WP_344556836.1">
    <property type="nucleotide sequence ID" value="NZ_BAAANS010000053.1"/>
</dbReference>
<name>A0ABP5JCE4_9ACTN</name>
<protein>
    <submittedName>
        <fullName evidence="2">Uncharacterized protein</fullName>
    </submittedName>
</protein>